<accession>A0A6N4TJ80</accession>
<dbReference type="AlphaFoldDB" id="A0A6N4TJ80"/>
<dbReference type="Proteomes" id="UP000464754">
    <property type="component" value="Chromosome"/>
</dbReference>
<reference evidence="2" key="1">
    <citation type="submission" date="2019-05" db="EMBL/GenBank/DDBJ databases">
        <title>Complete genome sequencing of Absiella argi strain JCM 30884.</title>
        <authorList>
            <person name="Sakamoto M."/>
            <person name="Murakami T."/>
            <person name="Mori H."/>
        </authorList>
    </citation>
    <scope>NUCLEOTIDE SEQUENCE [LARGE SCALE GENOMIC DNA]</scope>
    <source>
        <strain evidence="2">JCM 30884</strain>
    </source>
</reference>
<evidence type="ECO:0000313" key="1">
    <source>
        <dbReference type="EMBL" id="BBK22631.1"/>
    </source>
</evidence>
<protein>
    <submittedName>
        <fullName evidence="1">Uncharacterized protein</fullName>
    </submittedName>
</protein>
<gene>
    <name evidence="1" type="ORF">Aargi30884_15340</name>
</gene>
<proteinExistence type="predicted"/>
<sequence length="65" mass="7840">MRGVPYFFNFYNQKLHHLKRAIIYVCDKVAEMPKEKERIAVLSFYILHHCLKDSVTSLSFLFCHY</sequence>
<dbReference type="EMBL" id="AP019695">
    <property type="protein sequence ID" value="BBK22631.1"/>
    <property type="molecule type" value="Genomic_DNA"/>
</dbReference>
<organism evidence="1 2">
    <name type="scientific">Amedibacterium intestinale</name>
    <dbReference type="NCBI Taxonomy" id="2583452"/>
    <lineage>
        <taxon>Bacteria</taxon>
        <taxon>Bacillati</taxon>
        <taxon>Bacillota</taxon>
        <taxon>Erysipelotrichia</taxon>
        <taxon>Erysipelotrichales</taxon>
        <taxon>Erysipelotrichaceae</taxon>
        <taxon>Amedibacterium</taxon>
    </lineage>
</organism>
<evidence type="ECO:0000313" key="2">
    <source>
        <dbReference type="Proteomes" id="UP000464754"/>
    </source>
</evidence>
<dbReference type="KEGG" id="aarg:Aargi30884_15340"/>
<name>A0A6N4TJ80_9FIRM</name>
<keyword evidence="2" id="KW-1185">Reference proteome</keyword>